<evidence type="ECO:0000256" key="2">
    <source>
        <dbReference type="ARBA" id="ARBA00007357"/>
    </source>
</evidence>
<keyword evidence="3" id="KW-0645">Protease</keyword>
<dbReference type="GO" id="GO:0016485">
    <property type="term" value="P:protein processing"/>
    <property type="evidence" value="ECO:0007669"/>
    <property type="project" value="TreeGrafter"/>
</dbReference>
<feature type="domain" description="Peptidase M13 N-terminal" evidence="10">
    <location>
        <begin position="92"/>
        <end position="310"/>
    </location>
</feature>
<evidence type="ECO:0000256" key="6">
    <source>
        <dbReference type="ARBA" id="ARBA00022833"/>
    </source>
</evidence>
<name>A0A8H4QBD1_9HYPO</name>
<evidence type="ECO:0000313" key="12">
    <source>
        <dbReference type="Proteomes" id="UP000562929"/>
    </source>
</evidence>
<evidence type="ECO:0000256" key="4">
    <source>
        <dbReference type="ARBA" id="ARBA00022723"/>
    </source>
</evidence>
<dbReference type="GO" id="GO:0005886">
    <property type="term" value="C:plasma membrane"/>
    <property type="evidence" value="ECO:0007669"/>
    <property type="project" value="TreeGrafter"/>
</dbReference>
<keyword evidence="6" id="KW-0862">Zinc</keyword>
<reference evidence="11 12" key="1">
    <citation type="journal article" date="2020" name="G3 (Bethesda)">
        <title>Genetic Underpinnings of Host Manipulation by Ophiocordyceps as Revealed by Comparative Transcriptomics.</title>
        <authorList>
            <person name="Will I."/>
            <person name="Das B."/>
            <person name="Trinh T."/>
            <person name="Brachmann A."/>
            <person name="Ohm R.A."/>
            <person name="de Bekker C."/>
        </authorList>
    </citation>
    <scope>NUCLEOTIDE SEQUENCE [LARGE SCALE GENOMIC DNA]</scope>
    <source>
        <strain evidence="11 12">EC05</strain>
    </source>
</reference>
<evidence type="ECO:0000259" key="10">
    <source>
        <dbReference type="Pfam" id="PF05649"/>
    </source>
</evidence>
<evidence type="ECO:0000256" key="8">
    <source>
        <dbReference type="SAM" id="MobiDB-lite"/>
    </source>
</evidence>
<evidence type="ECO:0000259" key="9">
    <source>
        <dbReference type="Pfam" id="PF01431"/>
    </source>
</evidence>
<keyword evidence="7" id="KW-0482">Metalloprotease</keyword>
<dbReference type="Pfam" id="PF05649">
    <property type="entry name" value="Peptidase_M13_N"/>
    <property type="match status" value="1"/>
</dbReference>
<organism evidence="11 12">
    <name type="scientific">Ophiocordyceps camponoti-floridani</name>
    <dbReference type="NCBI Taxonomy" id="2030778"/>
    <lineage>
        <taxon>Eukaryota</taxon>
        <taxon>Fungi</taxon>
        <taxon>Dikarya</taxon>
        <taxon>Ascomycota</taxon>
        <taxon>Pezizomycotina</taxon>
        <taxon>Sordariomycetes</taxon>
        <taxon>Hypocreomycetidae</taxon>
        <taxon>Hypocreales</taxon>
        <taxon>Ophiocordycipitaceae</taxon>
        <taxon>Ophiocordyceps</taxon>
    </lineage>
</organism>
<dbReference type="Gene3D" id="3.40.390.10">
    <property type="entry name" value="Collagenase (Catalytic Domain)"/>
    <property type="match status" value="1"/>
</dbReference>
<dbReference type="InterPro" id="IPR000718">
    <property type="entry name" value="Peptidase_M13"/>
</dbReference>
<comment type="caution">
    <text evidence="11">The sequence shown here is derived from an EMBL/GenBank/DDBJ whole genome shotgun (WGS) entry which is preliminary data.</text>
</comment>
<comment type="cofactor">
    <cofactor evidence="1">
        <name>Zn(2+)</name>
        <dbReference type="ChEBI" id="CHEBI:29105"/>
    </cofactor>
</comment>
<dbReference type="GO" id="GO:0046872">
    <property type="term" value="F:metal ion binding"/>
    <property type="evidence" value="ECO:0007669"/>
    <property type="project" value="UniProtKB-KW"/>
</dbReference>
<comment type="similarity">
    <text evidence="2">Belongs to the peptidase M13 family.</text>
</comment>
<dbReference type="Proteomes" id="UP000562929">
    <property type="component" value="Unassembled WGS sequence"/>
</dbReference>
<dbReference type="OrthoDB" id="6475849at2759"/>
<evidence type="ECO:0000313" key="11">
    <source>
        <dbReference type="EMBL" id="KAF4594416.1"/>
    </source>
</evidence>
<feature type="domain" description="Peptidase M13 C-terminal" evidence="9">
    <location>
        <begin position="372"/>
        <end position="459"/>
    </location>
</feature>
<dbReference type="PANTHER" id="PTHR11733">
    <property type="entry name" value="ZINC METALLOPROTEASE FAMILY M13 NEPRILYSIN-RELATED"/>
    <property type="match status" value="1"/>
</dbReference>
<feature type="compositionally biased region" description="Pro residues" evidence="8">
    <location>
        <begin position="12"/>
        <end position="23"/>
    </location>
</feature>
<accession>A0A8H4QBD1</accession>
<sequence length="474" mass="52229">MPGCAPARILTPAPPSTPKPRPGPHNQSATLVSQTYKNNASIDGVLSYTVELSLNLFGVATNARVTDEVPGLKEVVVGPEFVTDLKDEEKKLQADHISTLLKAIPSANYTAEQALHLGHGVACLKRKILDITSEATKDMWNVYLVPMTIQELAPLAPSFGLDAVVRGLVPTSRQEEKVQVYLPETIKKLVGVVDKVPVAVIQAYVIFEASLSLTDYLVAPELKPFQSKKSENHRSKICLKEALGSGYSRMLQRLFVKAAIPQKSHKMSKAMAKAIKQQFLQSLGSRDWISPEAKEAMTEKAVRMRHFVGYRNNDSEVESVESIAAFYDGLNTNSSYVGNQLAFRRWSKRRSFATVGEPDADQHHVSPTRLQAAYHGSLNTILLDGGFLRHPLSSSDYPSSVNYAIVGNAVGHEMIHGFDTVGRLLDANGRRTNWDEATVTEFEKRADCFVRQYDNFTARGSDGPFPVKELDASC</sequence>
<dbReference type="PROSITE" id="PS51885">
    <property type="entry name" value="NEPRILYSIN"/>
    <property type="match status" value="1"/>
</dbReference>
<proteinExistence type="inferred from homology"/>
<evidence type="ECO:0000256" key="3">
    <source>
        <dbReference type="ARBA" id="ARBA00022670"/>
    </source>
</evidence>
<dbReference type="InterPro" id="IPR018497">
    <property type="entry name" value="Peptidase_M13_C"/>
</dbReference>
<dbReference type="PANTHER" id="PTHR11733:SF167">
    <property type="entry name" value="FI17812P1-RELATED"/>
    <property type="match status" value="1"/>
</dbReference>
<gene>
    <name evidence="11" type="ORF">GQ602_000029</name>
</gene>
<evidence type="ECO:0000256" key="5">
    <source>
        <dbReference type="ARBA" id="ARBA00022801"/>
    </source>
</evidence>
<evidence type="ECO:0000256" key="7">
    <source>
        <dbReference type="ARBA" id="ARBA00023049"/>
    </source>
</evidence>
<keyword evidence="4" id="KW-0479">Metal-binding</keyword>
<dbReference type="EMBL" id="JAACLJ010000001">
    <property type="protein sequence ID" value="KAF4594416.1"/>
    <property type="molecule type" value="Genomic_DNA"/>
</dbReference>
<dbReference type="Pfam" id="PF01431">
    <property type="entry name" value="Peptidase_M13"/>
    <property type="match status" value="1"/>
</dbReference>
<dbReference type="SUPFAM" id="SSF55486">
    <property type="entry name" value="Metalloproteases ('zincins'), catalytic domain"/>
    <property type="match status" value="1"/>
</dbReference>
<feature type="region of interest" description="Disordered" evidence="8">
    <location>
        <begin position="1"/>
        <end position="27"/>
    </location>
</feature>
<keyword evidence="5" id="KW-0378">Hydrolase</keyword>
<keyword evidence="12" id="KW-1185">Reference proteome</keyword>
<dbReference type="InterPro" id="IPR008753">
    <property type="entry name" value="Peptidase_M13_N"/>
</dbReference>
<dbReference type="GO" id="GO:0004222">
    <property type="term" value="F:metalloendopeptidase activity"/>
    <property type="evidence" value="ECO:0007669"/>
    <property type="project" value="InterPro"/>
</dbReference>
<dbReference type="InterPro" id="IPR024079">
    <property type="entry name" value="MetalloPept_cat_dom_sf"/>
</dbReference>
<evidence type="ECO:0000256" key="1">
    <source>
        <dbReference type="ARBA" id="ARBA00001947"/>
    </source>
</evidence>
<protein>
    <submittedName>
        <fullName evidence="11">Endothelin-converting enzyme 1</fullName>
    </submittedName>
</protein>
<dbReference type="AlphaFoldDB" id="A0A8H4QBD1"/>